<dbReference type="EMBL" id="JAZGSY010000006">
    <property type="protein sequence ID" value="KAL1843950.1"/>
    <property type="molecule type" value="Genomic_DNA"/>
</dbReference>
<accession>A0ABR3VQ68</accession>
<dbReference type="Proteomes" id="UP001583172">
    <property type="component" value="Unassembled WGS sequence"/>
</dbReference>
<sequence>MQSSSQPETEEAHQPRPPPWWRLKEVEMDWPQEIPKVSLLDAEALIKTGRSVMVEEGDSWDEVEDLFTDRRHPTCRRLRDIPEDEFKLGISEGKKPDPWLLARNGLNSLTVEDLVRLQTASSTGISGLFHWNSLPEHIRAKIISLTWEPRAIIIMERTAHIFTWCYCYMIKIRSKPPVSLHINRESRKLTLEHYQPIWITRIKAVSYIRKETDVVFVQFHNKSLTRIRGVYLENGEPDYTTSRDKPSPLCKKYLRAIYVTQYMRLLGCQDLEEEKKLFDRRYTQAAEYYLWSLQGAGRD</sequence>
<keyword evidence="4" id="KW-1185">Reference proteome</keyword>
<gene>
    <name evidence="3" type="ORF">VTJ49DRAFT_6354</name>
</gene>
<evidence type="ECO:0000259" key="2">
    <source>
        <dbReference type="Pfam" id="PF20150"/>
    </source>
</evidence>
<name>A0ABR3VQ68_HUMIN</name>
<protein>
    <recommendedName>
        <fullName evidence="2">2EXR domain-containing protein</fullName>
    </recommendedName>
</protein>
<organism evidence="3 4">
    <name type="scientific">Humicola insolens</name>
    <name type="common">Soft-rot fungus</name>
    <dbReference type="NCBI Taxonomy" id="85995"/>
    <lineage>
        <taxon>Eukaryota</taxon>
        <taxon>Fungi</taxon>
        <taxon>Dikarya</taxon>
        <taxon>Ascomycota</taxon>
        <taxon>Pezizomycotina</taxon>
        <taxon>Sordariomycetes</taxon>
        <taxon>Sordariomycetidae</taxon>
        <taxon>Sordariales</taxon>
        <taxon>Chaetomiaceae</taxon>
        <taxon>Mycothermus</taxon>
    </lineage>
</organism>
<comment type="caution">
    <text evidence="3">The sequence shown here is derived from an EMBL/GenBank/DDBJ whole genome shotgun (WGS) entry which is preliminary data.</text>
</comment>
<proteinExistence type="predicted"/>
<evidence type="ECO:0000313" key="4">
    <source>
        <dbReference type="Proteomes" id="UP001583172"/>
    </source>
</evidence>
<feature type="region of interest" description="Disordered" evidence="1">
    <location>
        <begin position="1"/>
        <end position="20"/>
    </location>
</feature>
<evidence type="ECO:0000313" key="3">
    <source>
        <dbReference type="EMBL" id="KAL1843950.1"/>
    </source>
</evidence>
<dbReference type="InterPro" id="IPR045518">
    <property type="entry name" value="2EXR"/>
</dbReference>
<feature type="domain" description="2EXR" evidence="2">
    <location>
        <begin position="132"/>
        <end position="215"/>
    </location>
</feature>
<evidence type="ECO:0000256" key="1">
    <source>
        <dbReference type="SAM" id="MobiDB-lite"/>
    </source>
</evidence>
<dbReference type="Pfam" id="PF20150">
    <property type="entry name" value="2EXR"/>
    <property type="match status" value="1"/>
</dbReference>
<reference evidence="3 4" key="1">
    <citation type="journal article" date="2024" name="Commun. Biol.">
        <title>Comparative genomic analysis of thermophilic fungi reveals convergent evolutionary adaptations and gene losses.</title>
        <authorList>
            <person name="Steindorff A.S."/>
            <person name="Aguilar-Pontes M.V."/>
            <person name="Robinson A.J."/>
            <person name="Andreopoulos B."/>
            <person name="LaButti K."/>
            <person name="Kuo A."/>
            <person name="Mondo S."/>
            <person name="Riley R."/>
            <person name="Otillar R."/>
            <person name="Haridas S."/>
            <person name="Lipzen A."/>
            <person name="Grimwood J."/>
            <person name="Schmutz J."/>
            <person name="Clum A."/>
            <person name="Reid I.D."/>
            <person name="Moisan M.C."/>
            <person name="Butler G."/>
            <person name="Nguyen T.T.M."/>
            <person name="Dewar K."/>
            <person name="Conant G."/>
            <person name="Drula E."/>
            <person name="Henrissat B."/>
            <person name="Hansel C."/>
            <person name="Singer S."/>
            <person name="Hutchinson M.I."/>
            <person name="de Vries R.P."/>
            <person name="Natvig D.O."/>
            <person name="Powell A.J."/>
            <person name="Tsang A."/>
            <person name="Grigoriev I.V."/>
        </authorList>
    </citation>
    <scope>NUCLEOTIDE SEQUENCE [LARGE SCALE GENOMIC DNA]</scope>
    <source>
        <strain evidence="3 4">CBS 620.91</strain>
    </source>
</reference>